<comment type="catalytic activity">
    <reaction evidence="1 6">
        <text>The enzyme specifically hydrolyzes (1-&gt;4)-beta-D-galactosidic linkages in type I arabinogalactans.</text>
        <dbReference type="EC" id="3.2.1.89"/>
    </reaction>
</comment>
<keyword evidence="6" id="KW-0732">Signal</keyword>
<organism evidence="7 8">
    <name type="scientific">Coniophora puteana (strain RWD-64-598)</name>
    <name type="common">Brown rot fungus</name>
    <dbReference type="NCBI Taxonomy" id="741705"/>
    <lineage>
        <taxon>Eukaryota</taxon>
        <taxon>Fungi</taxon>
        <taxon>Dikarya</taxon>
        <taxon>Basidiomycota</taxon>
        <taxon>Agaricomycotina</taxon>
        <taxon>Agaricomycetes</taxon>
        <taxon>Agaricomycetidae</taxon>
        <taxon>Boletales</taxon>
        <taxon>Coniophorineae</taxon>
        <taxon>Coniophoraceae</taxon>
        <taxon>Coniophora</taxon>
    </lineage>
</organism>
<dbReference type="GO" id="GO:0045490">
    <property type="term" value="P:pectin catabolic process"/>
    <property type="evidence" value="ECO:0007669"/>
    <property type="project" value="TreeGrafter"/>
</dbReference>
<sequence length="392" mass="42200">MRHRTLLPLAAAALAAVISAAPSPAASVIPLSFYKGHDLSSLKMLEDTGTYTFVDTAQDNTTRAADDILADGGMNAVRMRLWVDPTAQGADTYGLNYTIAWAQAMQAKGRRLYLDMFFASDWADPSKQPTPAAWSTTDLGVLAASLRAYVGSTLQAFAEAGVALDIVALGNEIRNGMLWPLGQASVDVEPWSATVANFSSLAALWKSARAGVDDAVAAGATKPQVLIHIDNGWNQTIQERWFAAMVANGVSTSDWDVHGFSFYPFYGTAATFTNLNASLNYIADTYGKPIHVVETDYPAVCNGEYDPIPPSSEPQIPYNVSGQLEWVQDVVSLVKNEVPNGLGQGVWYWEPAFENDTSLGSDCNDATLFAPVYSGSDTTSYSRASVDMFLDD</sequence>
<protein>
    <recommendedName>
        <fullName evidence="3 6">Arabinogalactan endo-beta-1,4-galactanase</fullName>
        <ecNumber evidence="3 6">3.2.1.89</ecNumber>
    </recommendedName>
</protein>
<dbReference type="OMA" id="HYWEPAW"/>
<reference evidence="8" key="1">
    <citation type="journal article" date="2012" name="Science">
        <title>The Paleozoic origin of enzymatic lignin decomposition reconstructed from 31 fungal genomes.</title>
        <authorList>
            <person name="Floudas D."/>
            <person name="Binder M."/>
            <person name="Riley R."/>
            <person name="Barry K."/>
            <person name="Blanchette R.A."/>
            <person name="Henrissat B."/>
            <person name="Martinez A.T."/>
            <person name="Otillar R."/>
            <person name="Spatafora J.W."/>
            <person name="Yadav J.S."/>
            <person name="Aerts A."/>
            <person name="Benoit I."/>
            <person name="Boyd A."/>
            <person name="Carlson A."/>
            <person name="Copeland A."/>
            <person name="Coutinho P.M."/>
            <person name="de Vries R.P."/>
            <person name="Ferreira P."/>
            <person name="Findley K."/>
            <person name="Foster B."/>
            <person name="Gaskell J."/>
            <person name="Glotzer D."/>
            <person name="Gorecki P."/>
            <person name="Heitman J."/>
            <person name="Hesse C."/>
            <person name="Hori C."/>
            <person name="Igarashi K."/>
            <person name="Jurgens J.A."/>
            <person name="Kallen N."/>
            <person name="Kersten P."/>
            <person name="Kohler A."/>
            <person name="Kuees U."/>
            <person name="Kumar T.K.A."/>
            <person name="Kuo A."/>
            <person name="LaButti K."/>
            <person name="Larrondo L.F."/>
            <person name="Lindquist E."/>
            <person name="Ling A."/>
            <person name="Lombard V."/>
            <person name="Lucas S."/>
            <person name="Lundell T."/>
            <person name="Martin R."/>
            <person name="McLaughlin D.J."/>
            <person name="Morgenstern I."/>
            <person name="Morin E."/>
            <person name="Murat C."/>
            <person name="Nagy L.G."/>
            <person name="Nolan M."/>
            <person name="Ohm R.A."/>
            <person name="Patyshakuliyeva A."/>
            <person name="Rokas A."/>
            <person name="Ruiz-Duenas F.J."/>
            <person name="Sabat G."/>
            <person name="Salamov A."/>
            <person name="Samejima M."/>
            <person name="Schmutz J."/>
            <person name="Slot J.C."/>
            <person name="St John F."/>
            <person name="Stenlid J."/>
            <person name="Sun H."/>
            <person name="Sun S."/>
            <person name="Syed K."/>
            <person name="Tsang A."/>
            <person name="Wiebenga A."/>
            <person name="Young D."/>
            <person name="Pisabarro A."/>
            <person name="Eastwood D.C."/>
            <person name="Martin F."/>
            <person name="Cullen D."/>
            <person name="Grigoriev I.V."/>
            <person name="Hibbett D.S."/>
        </authorList>
    </citation>
    <scope>NUCLEOTIDE SEQUENCE [LARGE SCALE GENOMIC DNA]</scope>
    <source>
        <strain evidence="8">RWD-64-598 SS2</strain>
    </source>
</reference>
<comment type="caution">
    <text evidence="7">The sequence shown here is derived from an EMBL/GenBank/DDBJ whole genome shotgun (WGS) entry which is preliminary data.</text>
</comment>
<comment type="similarity">
    <text evidence="2 6">Belongs to the glycosyl hydrolase 53 family.</text>
</comment>
<dbReference type="SUPFAM" id="SSF51445">
    <property type="entry name" value="(Trans)glycosidases"/>
    <property type="match status" value="1"/>
</dbReference>
<evidence type="ECO:0000313" key="8">
    <source>
        <dbReference type="Proteomes" id="UP000053558"/>
    </source>
</evidence>
<dbReference type="PANTHER" id="PTHR34983:SF1">
    <property type="entry name" value="ARABINOGALACTAN ENDO-BETA-1,4-GALACTANASE A"/>
    <property type="match status" value="1"/>
</dbReference>
<dbReference type="Gene3D" id="3.20.20.80">
    <property type="entry name" value="Glycosidases"/>
    <property type="match status" value="1"/>
</dbReference>
<proteinExistence type="inferred from homology"/>
<dbReference type="EC" id="3.2.1.89" evidence="3 6"/>
<evidence type="ECO:0000256" key="5">
    <source>
        <dbReference type="ARBA" id="ARBA00023295"/>
    </source>
</evidence>
<dbReference type="GO" id="GO:0031218">
    <property type="term" value="F:arabinogalactan endo-1,4-beta-galactosidase activity"/>
    <property type="evidence" value="ECO:0007669"/>
    <property type="project" value="UniProtKB-EC"/>
</dbReference>
<evidence type="ECO:0000256" key="3">
    <source>
        <dbReference type="ARBA" id="ARBA00012556"/>
    </source>
</evidence>
<dbReference type="PANTHER" id="PTHR34983">
    <property type="entry name" value="ARABINOGALACTAN ENDO-BETA-1,4-GALACTANASE A"/>
    <property type="match status" value="1"/>
</dbReference>
<dbReference type="KEGG" id="cput:CONPUDRAFT_130647"/>
<dbReference type="Pfam" id="PF07745">
    <property type="entry name" value="Glyco_hydro_53"/>
    <property type="match status" value="1"/>
</dbReference>
<keyword evidence="4 6" id="KW-0378">Hydrolase</keyword>
<evidence type="ECO:0000313" key="7">
    <source>
        <dbReference type="EMBL" id="EIW76189.1"/>
    </source>
</evidence>
<accession>A0A5M3MAF2</accession>
<gene>
    <name evidence="7" type="ORF">CONPUDRAFT_130647</name>
</gene>
<dbReference type="OrthoDB" id="110914at2759"/>
<dbReference type="RefSeq" id="XP_007773451.1">
    <property type="nucleotide sequence ID" value="XM_007775261.1"/>
</dbReference>
<evidence type="ECO:0000256" key="4">
    <source>
        <dbReference type="ARBA" id="ARBA00022801"/>
    </source>
</evidence>
<evidence type="ECO:0000256" key="6">
    <source>
        <dbReference type="RuleBase" id="RU361192"/>
    </source>
</evidence>
<dbReference type="InterPro" id="IPR017853">
    <property type="entry name" value="GH"/>
</dbReference>
<name>A0A5M3MAF2_CONPW</name>
<keyword evidence="5 6" id="KW-0326">Glycosidase</keyword>
<dbReference type="InterPro" id="IPR011683">
    <property type="entry name" value="Glyco_hydro_53"/>
</dbReference>
<evidence type="ECO:0000256" key="1">
    <source>
        <dbReference type="ARBA" id="ARBA00001695"/>
    </source>
</evidence>
<dbReference type="GO" id="GO:0015926">
    <property type="term" value="F:glucosidase activity"/>
    <property type="evidence" value="ECO:0007669"/>
    <property type="project" value="InterPro"/>
</dbReference>
<dbReference type="AlphaFoldDB" id="A0A5M3MAF2"/>
<feature type="signal peptide" evidence="6">
    <location>
        <begin position="1"/>
        <end position="20"/>
    </location>
</feature>
<dbReference type="EMBL" id="JH711586">
    <property type="protein sequence ID" value="EIW76189.1"/>
    <property type="molecule type" value="Genomic_DNA"/>
</dbReference>
<evidence type="ECO:0000256" key="2">
    <source>
        <dbReference type="ARBA" id="ARBA00010687"/>
    </source>
</evidence>
<dbReference type="Proteomes" id="UP000053558">
    <property type="component" value="Unassembled WGS sequence"/>
</dbReference>
<feature type="chain" id="PRO_5024504554" description="Arabinogalactan endo-beta-1,4-galactanase" evidence="6">
    <location>
        <begin position="21"/>
        <end position="392"/>
    </location>
</feature>
<keyword evidence="8" id="KW-1185">Reference proteome</keyword>
<dbReference type="GeneID" id="19200281"/>